<dbReference type="GO" id="GO:0046872">
    <property type="term" value="F:metal ion binding"/>
    <property type="evidence" value="ECO:0007669"/>
    <property type="project" value="UniProtKB-KW"/>
</dbReference>
<dbReference type="Pfam" id="PF19408">
    <property type="entry name" value="PKD_6"/>
    <property type="match status" value="2"/>
</dbReference>
<dbReference type="InterPro" id="IPR029030">
    <property type="entry name" value="Caspase-like_dom_sf"/>
</dbReference>
<evidence type="ECO:0000259" key="4">
    <source>
        <dbReference type="Pfam" id="PF18962"/>
    </source>
</evidence>
<evidence type="ECO:0000259" key="5">
    <source>
        <dbReference type="Pfam" id="PF19408"/>
    </source>
</evidence>
<keyword evidence="7" id="KW-1185">Reference proteome</keyword>
<dbReference type="NCBIfam" id="TIGR04183">
    <property type="entry name" value="Por_Secre_tail"/>
    <property type="match status" value="1"/>
</dbReference>
<dbReference type="Gene3D" id="3.40.50.1460">
    <property type="match status" value="1"/>
</dbReference>
<dbReference type="GO" id="GO:0006508">
    <property type="term" value="P:proteolysis"/>
    <property type="evidence" value="ECO:0007669"/>
    <property type="project" value="InterPro"/>
</dbReference>
<gene>
    <name evidence="6" type="ORF">TBC1_11330</name>
</gene>
<dbReference type="AlphaFoldDB" id="A0A0S7BZM5"/>
<dbReference type="SUPFAM" id="SSF52129">
    <property type="entry name" value="Caspase-like"/>
    <property type="match status" value="1"/>
</dbReference>
<dbReference type="RefSeq" id="WP_062037535.1">
    <property type="nucleotide sequence ID" value="NZ_DF968182.1"/>
</dbReference>
<feature type="domain" description="Gingipain" evidence="2">
    <location>
        <begin position="256"/>
        <end position="644"/>
    </location>
</feature>
<protein>
    <submittedName>
        <fullName evidence="6">Protein containing Por secretion system C-terminal sorting domain</fullName>
    </submittedName>
</protein>
<dbReference type="GO" id="GO:0005576">
    <property type="term" value="C:extracellular region"/>
    <property type="evidence" value="ECO:0007669"/>
    <property type="project" value="UniProtKB-SubCell"/>
</dbReference>
<dbReference type="Pfam" id="PF08126">
    <property type="entry name" value="Propeptide_C25"/>
    <property type="match status" value="1"/>
</dbReference>
<proteinExistence type="predicted"/>
<feature type="domain" description="PKD-like" evidence="5">
    <location>
        <begin position="909"/>
        <end position="982"/>
    </location>
</feature>
<evidence type="ECO:0000256" key="1">
    <source>
        <dbReference type="ARBA" id="ARBA00022729"/>
    </source>
</evidence>
<dbReference type="STRING" id="1678841.TBC1_11330"/>
<dbReference type="InterPro" id="IPR012600">
    <property type="entry name" value="Propeptide_C25"/>
</dbReference>
<evidence type="ECO:0000259" key="2">
    <source>
        <dbReference type="Pfam" id="PF01364"/>
    </source>
</evidence>
<dbReference type="InterPro" id="IPR026444">
    <property type="entry name" value="Secre_tail"/>
</dbReference>
<feature type="domain" description="PKD-like" evidence="5">
    <location>
        <begin position="986"/>
        <end position="1059"/>
    </location>
</feature>
<dbReference type="InterPro" id="IPR013783">
    <property type="entry name" value="Ig-like_fold"/>
</dbReference>
<accession>A0A0S7BZM5</accession>
<name>A0A0S7BZM5_9BACT</name>
<feature type="domain" description="Secretion system C-terminal sorting" evidence="4">
    <location>
        <begin position="1160"/>
        <end position="1235"/>
    </location>
</feature>
<dbReference type="Gene3D" id="3.40.50.10390">
    <property type="entry name" value="Gingipain r, domain 1"/>
    <property type="match status" value="1"/>
</dbReference>
<dbReference type="Pfam" id="PF18962">
    <property type="entry name" value="Por_Secre_tail"/>
    <property type="match status" value="1"/>
</dbReference>
<dbReference type="InterPro" id="IPR001769">
    <property type="entry name" value="Gingipain"/>
</dbReference>
<dbReference type="Pfam" id="PF01364">
    <property type="entry name" value="Peptidase_C25"/>
    <property type="match status" value="1"/>
</dbReference>
<dbReference type="Gene3D" id="2.60.40.3800">
    <property type="match status" value="1"/>
</dbReference>
<feature type="domain" description="Gingipain propeptide" evidence="3">
    <location>
        <begin position="56"/>
        <end position="233"/>
    </location>
</feature>
<reference evidence="6" key="1">
    <citation type="journal article" date="2015" name="Genome Announc.">
        <title>Draft Genome Sequence of Bacteroidales Strain TBC1, a Novel Isolate from a Methanogenic Wastewater Treatment System.</title>
        <authorList>
            <person name="Tourlousse D.M."/>
            <person name="Matsuura N."/>
            <person name="Sun L."/>
            <person name="Toyonaga M."/>
            <person name="Kuroda K."/>
            <person name="Ohashi A."/>
            <person name="Cruz R."/>
            <person name="Yamaguchi T."/>
            <person name="Sekiguchi Y."/>
        </authorList>
    </citation>
    <scope>NUCLEOTIDE SEQUENCE [LARGE SCALE GENOMIC DNA]</scope>
    <source>
        <strain evidence="6">TBC1</strain>
    </source>
</reference>
<dbReference type="InterPro" id="IPR038490">
    <property type="entry name" value="Gingipain_propep_sf"/>
</dbReference>
<evidence type="ECO:0000313" key="7">
    <source>
        <dbReference type="Proteomes" id="UP000053091"/>
    </source>
</evidence>
<dbReference type="Gene3D" id="2.60.40.10">
    <property type="entry name" value="Immunoglobulins"/>
    <property type="match status" value="2"/>
</dbReference>
<evidence type="ECO:0000259" key="3">
    <source>
        <dbReference type="Pfam" id="PF08126"/>
    </source>
</evidence>
<dbReference type="GO" id="GO:0004197">
    <property type="term" value="F:cysteine-type endopeptidase activity"/>
    <property type="evidence" value="ECO:0007669"/>
    <property type="project" value="InterPro"/>
</dbReference>
<dbReference type="EMBL" id="DF968182">
    <property type="protein sequence ID" value="GAP42201.1"/>
    <property type="molecule type" value="Genomic_DNA"/>
</dbReference>
<evidence type="ECO:0000313" key="6">
    <source>
        <dbReference type="EMBL" id="GAP42201.1"/>
    </source>
</evidence>
<dbReference type="InterPro" id="IPR029031">
    <property type="entry name" value="Gingipain_N_sf"/>
</dbReference>
<dbReference type="Proteomes" id="UP000053091">
    <property type="component" value="Unassembled WGS sequence"/>
</dbReference>
<organism evidence="6">
    <name type="scientific">Lentimicrobium saccharophilum</name>
    <dbReference type="NCBI Taxonomy" id="1678841"/>
    <lineage>
        <taxon>Bacteria</taxon>
        <taxon>Pseudomonadati</taxon>
        <taxon>Bacteroidota</taxon>
        <taxon>Bacteroidia</taxon>
        <taxon>Bacteroidales</taxon>
        <taxon>Lentimicrobiaceae</taxon>
        <taxon>Lentimicrobium</taxon>
    </lineage>
</organism>
<dbReference type="OrthoDB" id="5294031at2"/>
<keyword evidence="1" id="KW-0732">Signal</keyword>
<sequence length="1236" mass="133797">MKTTLRRFFSGNGITTLLMAVVLSISFISADAGNHRYPDSWGKQGLTLNRQGTDGISLNFSIREFGLTDREINGQVMTGIEFSESFLQNEEGSPDLPGFGRYIAIPEGATAIVEITNMRTERFVNIEMAPAPRIPLDTDQGPLQFEKNPAIYNNNAFYPAQPVTLGDYSQIRGVDVAMLGVTPFQYNPVTKELIVYRDMEISVRFEGGSRQFGEDKYRNRWWDPIMEDAIINFSSLPVIDYDQRTSASTRGTGYEYLIIVPNDDIFYQWADSIKKFRTEEGIYTGIVKLSEIGTNVNAAMLETYVNNAYNTWDTPPAAILLLGDYGQATANNNSITSPIYDNYCVSDNILADVSGNHMPDIIFARITAQNAEQLESMIGRGLNYERRPPVNPSFYANPITALGWQTERWFQICSETVGGFWKNVLGKTPVRINEIYQGTPGNSWSSAQNTSTVVGVFGPNGLGYIPASPSSMGGWSGGNATMINNALNSGSFMLMHRDHGMETGWGEPSYTNSNISNLTNTDLCFILSINCLTGKYNWSSESFTEKFHRYTYMGQPAGALGLIAASEVSYSFVNDTYVWGMMDNMWPNFMPQYGATPESRGVLPAFGNAAGKYFLRQSNWPYNTGNKEVTYNLFHHHGDAFLRVCTEVPQTIAATYEPTIFENETEFTITASPNSNVCLTSDGVILGTGVTGFVNTITITIPPMTAGDRIKVTITRPNCNRYEGWVDVIPMVTSAIAGEDMAICEGTEPQLNGAAVNYTSLLWATSGTGTFSDATILDPIYSPSAEDIAQGAVLLSLTASNPAANDSTDYLTLSFSLAPVVFAGNTADICAGEGYSALDATAANYTQLEWTTTGTGTFDDPSSLNPRYIPGAEDIEAGNAMLTLSAWNELCEPVTMDLQVMIHALPVPVVNGPDAACQNQSELVYTAEGEGNQYLWEISGGTITEGQNTGSVTVTWDEPGTGSLHMVETNEFGCSNTTEFAVTINPAPAPAIDGNALVCANSEQVAYITPLNEGNAYEWTVTGGEIVSGADANEVVVNWGGNGQGTLSLVETNTLTTCSATTGYNVLIHSPEPTLGNDTTICITHVLNIEAEEGFAAYAWSSGQETRSIQINGEAQGLNATTYTVTVTDANNCTGTASIMVTVDACAGIEENASATRVSIFPNPNMGEFTLEISNAEPGKSTISIVTTTGEIIYSNQVVIGQQSYRQNIGLNAGSGVYFLKVETTNGTTIQKLVIR</sequence>
<dbReference type="InterPro" id="IPR045829">
    <property type="entry name" value="PKD_6"/>
</dbReference>